<sequence length="585" mass="62247">MLLKLATVVAAIASVSAHATFQELWINGVDAGKSCARWPASNSPVTSVTSNDLACNAGSASSPNVCSVKPGDRVTVEMHQQPGDRSCSQEAIGGNHYGPVTVYMAAVSDATTAVGSDANWFKVSELGLVSDNPDYWASEVLNDNCGHYTFTVPSVAPGNYLLRAEVIALHVASSVGGAQFYPACFQLNVSGSGSAQPPTVKIPGAYGAQDPGILINIYQQLTTYTIPGPTPYGTTDAPMATTALETLDEKGLGSSGFDESLSHLYFLFRSTSASMSSMSTGQPAPSMNPGGGQNGGGGGGGGGSAARERARFEWDMEPWAERNGDGVDYVPPALVEKEFESARYGSFWRDLIPLAALVVSPHQISRRSVNAVNDANASSSPSILSASNQTPPYGGSRSNDLETISRTLSAASRRPPETLLTRITSGNSNSGLVRITSPLPYHRNPNVIMAQHEAGQPQQERQEQVLSHRNHGWLHSLNPTSWFRPLFRSRRERGVQSQVGDTEQGTGQGATYYEKSRKDSLGEKKDSVLQVAVLIQMPGSRSIPPTEGEEEHVPVYEVGVASVPWTGDLQENVNIRRSSSSSSSR</sequence>
<reference evidence="19" key="1">
    <citation type="submission" date="2022-07" db="EMBL/GenBank/DDBJ databases">
        <title>Genome Sequence of Leucocoprinus birnbaumii.</title>
        <authorList>
            <person name="Buettner E."/>
        </authorList>
    </citation>
    <scope>NUCLEOTIDE SEQUENCE</scope>
    <source>
        <strain evidence="19">VT141</strain>
    </source>
</reference>
<feature type="region of interest" description="Disordered" evidence="16">
    <location>
        <begin position="277"/>
        <end position="307"/>
    </location>
</feature>
<evidence type="ECO:0000256" key="16">
    <source>
        <dbReference type="SAM" id="MobiDB-lite"/>
    </source>
</evidence>
<keyword evidence="6 15" id="KW-0136">Cellulose degradation</keyword>
<comment type="cofactor">
    <cofactor evidence="1">
        <name>Cu(2+)</name>
        <dbReference type="ChEBI" id="CHEBI:29036"/>
    </cofactor>
</comment>
<evidence type="ECO:0000256" key="13">
    <source>
        <dbReference type="ARBA" id="ARBA00044502"/>
    </source>
</evidence>
<comment type="domain">
    <text evidence="15">Has a modular structure: an endo-beta-1,4-glucanase catalytic module at the N-terminus, a linker rich in serines and threonines, and a C-terminal carbohydrate-binding module (CBM).</text>
</comment>
<keyword evidence="10 15" id="KW-1015">Disulfide bond</keyword>
<evidence type="ECO:0000256" key="11">
    <source>
        <dbReference type="ARBA" id="ARBA00023277"/>
    </source>
</evidence>
<keyword evidence="4" id="KW-0479">Metal-binding</keyword>
<dbReference type="PANTHER" id="PTHR33353:SF9">
    <property type="entry name" value="ENDOGLUCANASE II"/>
    <property type="match status" value="1"/>
</dbReference>
<feature type="compositionally biased region" description="Gly residues" evidence="16">
    <location>
        <begin position="289"/>
        <end position="304"/>
    </location>
</feature>
<dbReference type="GO" id="GO:0046872">
    <property type="term" value="F:metal ion binding"/>
    <property type="evidence" value="ECO:0007669"/>
    <property type="project" value="UniProtKB-KW"/>
</dbReference>
<evidence type="ECO:0000256" key="9">
    <source>
        <dbReference type="ARBA" id="ARBA00023033"/>
    </source>
</evidence>
<evidence type="ECO:0000256" key="8">
    <source>
        <dbReference type="ARBA" id="ARBA00023008"/>
    </source>
</evidence>
<dbReference type="PANTHER" id="PTHR33353">
    <property type="entry name" value="PUTATIVE (AFU_ORTHOLOGUE AFUA_1G12560)-RELATED"/>
    <property type="match status" value="1"/>
</dbReference>
<evidence type="ECO:0000256" key="17">
    <source>
        <dbReference type="SAM" id="SignalP"/>
    </source>
</evidence>
<gene>
    <name evidence="19" type="ORF">NP233_g4318</name>
</gene>
<evidence type="ECO:0000256" key="2">
    <source>
        <dbReference type="ARBA" id="ARBA00004613"/>
    </source>
</evidence>
<dbReference type="GO" id="GO:0004497">
    <property type="term" value="F:monooxygenase activity"/>
    <property type="evidence" value="ECO:0007669"/>
    <property type="project" value="UniProtKB-KW"/>
</dbReference>
<dbReference type="InterPro" id="IPR049892">
    <property type="entry name" value="AA9"/>
</dbReference>
<keyword evidence="3 15" id="KW-0964">Secreted</keyword>
<dbReference type="Proteomes" id="UP001213000">
    <property type="component" value="Unassembled WGS sequence"/>
</dbReference>
<evidence type="ECO:0000256" key="14">
    <source>
        <dbReference type="ARBA" id="ARBA00045077"/>
    </source>
</evidence>
<dbReference type="Pfam" id="PF03443">
    <property type="entry name" value="AA9"/>
    <property type="match status" value="1"/>
</dbReference>
<keyword evidence="8" id="KW-0186">Copper</keyword>
<evidence type="ECO:0000256" key="6">
    <source>
        <dbReference type="ARBA" id="ARBA00023001"/>
    </source>
</evidence>
<keyword evidence="11 15" id="KW-0119">Carbohydrate metabolism</keyword>
<name>A0AAD5YXB9_9AGAR</name>
<accession>A0AAD5YXB9</accession>
<comment type="catalytic activity">
    <reaction evidence="14 15">
        <text>[(1-&gt;4)-beta-D-glucosyl]n+m + reduced acceptor + O2 = 4-dehydro-beta-D-glucosyl-[(1-&gt;4)-beta-D-glucosyl]n-1 + [(1-&gt;4)-beta-D-glucosyl]m + acceptor + H2O.</text>
        <dbReference type="EC" id="1.14.99.56"/>
    </reaction>
</comment>
<comment type="similarity">
    <text evidence="13">Belongs to the polysaccharide monooxygenase AA9 family.</text>
</comment>
<feature type="chain" id="PRO_5042276164" description="AA9 family lytic polysaccharide monooxygenase" evidence="17">
    <location>
        <begin position="18"/>
        <end position="585"/>
    </location>
</feature>
<feature type="compositionally biased region" description="Low complexity" evidence="16">
    <location>
        <begin position="375"/>
        <end position="387"/>
    </location>
</feature>
<evidence type="ECO:0000256" key="4">
    <source>
        <dbReference type="ARBA" id="ARBA00022723"/>
    </source>
</evidence>
<dbReference type="GO" id="GO:0005576">
    <property type="term" value="C:extracellular region"/>
    <property type="evidence" value="ECO:0007669"/>
    <property type="project" value="UniProtKB-SubCell"/>
</dbReference>
<feature type="compositionally biased region" description="Polar residues" evidence="16">
    <location>
        <begin position="495"/>
        <end position="505"/>
    </location>
</feature>
<evidence type="ECO:0000256" key="1">
    <source>
        <dbReference type="ARBA" id="ARBA00001973"/>
    </source>
</evidence>
<dbReference type="GO" id="GO:0030248">
    <property type="term" value="F:cellulose binding"/>
    <property type="evidence" value="ECO:0007669"/>
    <property type="project" value="UniProtKB-UniRule"/>
</dbReference>
<evidence type="ECO:0000256" key="3">
    <source>
        <dbReference type="ARBA" id="ARBA00022525"/>
    </source>
</evidence>
<feature type="region of interest" description="Disordered" evidence="16">
    <location>
        <begin position="375"/>
        <end position="399"/>
    </location>
</feature>
<dbReference type="CDD" id="cd21175">
    <property type="entry name" value="LPMO_AA9"/>
    <property type="match status" value="1"/>
</dbReference>
<evidence type="ECO:0000256" key="10">
    <source>
        <dbReference type="ARBA" id="ARBA00023157"/>
    </source>
</evidence>
<dbReference type="EMBL" id="JANIEX010000231">
    <property type="protein sequence ID" value="KAJ3570571.1"/>
    <property type="molecule type" value="Genomic_DNA"/>
</dbReference>
<feature type="domain" description="Auxiliary Activity family 9 catalytic" evidence="18">
    <location>
        <begin position="18"/>
        <end position="223"/>
    </location>
</feature>
<feature type="region of interest" description="Disordered" evidence="16">
    <location>
        <begin position="493"/>
        <end position="523"/>
    </location>
</feature>
<organism evidence="19 20">
    <name type="scientific">Leucocoprinus birnbaumii</name>
    <dbReference type="NCBI Taxonomy" id="56174"/>
    <lineage>
        <taxon>Eukaryota</taxon>
        <taxon>Fungi</taxon>
        <taxon>Dikarya</taxon>
        <taxon>Basidiomycota</taxon>
        <taxon>Agaricomycotina</taxon>
        <taxon>Agaricomycetes</taxon>
        <taxon>Agaricomycetidae</taxon>
        <taxon>Agaricales</taxon>
        <taxon>Agaricineae</taxon>
        <taxon>Agaricaceae</taxon>
        <taxon>Leucocoprinus</taxon>
    </lineage>
</organism>
<dbReference type="InterPro" id="IPR005103">
    <property type="entry name" value="AA9_LPMO"/>
</dbReference>
<evidence type="ECO:0000259" key="18">
    <source>
        <dbReference type="Pfam" id="PF03443"/>
    </source>
</evidence>
<evidence type="ECO:0000256" key="7">
    <source>
        <dbReference type="ARBA" id="ARBA00023002"/>
    </source>
</evidence>
<dbReference type="AlphaFoldDB" id="A0AAD5YXB9"/>
<protein>
    <recommendedName>
        <fullName evidence="15">AA9 family lytic polysaccharide monooxygenase</fullName>
        <ecNumber evidence="15">1.14.99.56</ecNumber>
    </recommendedName>
    <alternativeName>
        <fullName evidence="15">Endo-beta-1,4-glucanase</fullName>
    </alternativeName>
    <alternativeName>
        <fullName evidence="15">Glycosyl hydrolase 61 family protein</fullName>
    </alternativeName>
</protein>
<evidence type="ECO:0000256" key="5">
    <source>
        <dbReference type="ARBA" id="ARBA00022729"/>
    </source>
</evidence>
<evidence type="ECO:0000313" key="19">
    <source>
        <dbReference type="EMBL" id="KAJ3570571.1"/>
    </source>
</evidence>
<comment type="subcellular location">
    <subcellularLocation>
        <location evidence="2 15">Secreted</location>
    </subcellularLocation>
</comment>
<dbReference type="EC" id="1.14.99.56" evidence="15"/>
<feature type="compositionally biased region" description="Basic and acidic residues" evidence="16">
    <location>
        <begin position="514"/>
        <end position="523"/>
    </location>
</feature>
<proteinExistence type="inferred from homology"/>
<evidence type="ECO:0000256" key="12">
    <source>
        <dbReference type="ARBA" id="ARBA00023326"/>
    </source>
</evidence>
<keyword evidence="7" id="KW-0560">Oxidoreductase</keyword>
<keyword evidence="5 17" id="KW-0732">Signal</keyword>
<keyword evidence="20" id="KW-1185">Reference proteome</keyword>
<keyword evidence="12 15" id="KW-0624">Polysaccharide degradation</keyword>
<keyword evidence="9" id="KW-0503">Monooxygenase</keyword>
<comment type="function">
    <text evidence="15">Lytic polysaccharide monooxygenase (LMPO) that depolymerizes crystalline and amorphous polysaccharides via the oxidation of scissile alpha- or beta-(1-4)-glycosidic bonds, yielding C1 and/or C4 oxidation products. Catalysis by LPMOs requires the reduction of the active-site copper from Cu(II) to Cu(I) by a reducing agent and H(2)O(2) or O(2) as a cosubstrate.</text>
</comment>
<dbReference type="GO" id="GO:0030245">
    <property type="term" value="P:cellulose catabolic process"/>
    <property type="evidence" value="ECO:0007669"/>
    <property type="project" value="UniProtKB-UniRule"/>
</dbReference>
<dbReference type="GO" id="GO:0008810">
    <property type="term" value="F:cellulase activity"/>
    <property type="evidence" value="ECO:0007669"/>
    <property type="project" value="UniProtKB-UniRule"/>
</dbReference>
<evidence type="ECO:0000313" key="20">
    <source>
        <dbReference type="Proteomes" id="UP001213000"/>
    </source>
</evidence>
<feature type="signal peptide" evidence="17">
    <location>
        <begin position="1"/>
        <end position="17"/>
    </location>
</feature>
<evidence type="ECO:0000256" key="15">
    <source>
        <dbReference type="RuleBase" id="RU368122"/>
    </source>
</evidence>
<comment type="caution">
    <text evidence="19">The sequence shown here is derived from an EMBL/GenBank/DDBJ whole genome shotgun (WGS) entry which is preliminary data.</text>
</comment>
<dbReference type="Gene3D" id="2.70.50.70">
    <property type="match status" value="1"/>
</dbReference>
<feature type="compositionally biased region" description="Polar residues" evidence="16">
    <location>
        <begin position="388"/>
        <end position="399"/>
    </location>
</feature>